<protein>
    <recommendedName>
        <fullName evidence="4">TonB C-terminal domain-containing protein</fullName>
    </recommendedName>
</protein>
<proteinExistence type="predicted"/>
<gene>
    <name evidence="2" type="ORF">L21SP5_03313</name>
</gene>
<evidence type="ECO:0000313" key="3">
    <source>
        <dbReference type="Proteomes" id="UP000064893"/>
    </source>
</evidence>
<keyword evidence="3" id="KW-1185">Reference proteome</keyword>
<dbReference type="EMBL" id="CP013118">
    <property type="protein sequence ID" value="ALO16926.1"/>
    <property type="molecule type" value="Genomic_DNA"/>
</dbReference>
<dbReference type="STRING" id="1307839.L21SP5_03313"/>
<reference evidence="2 3" key="1">
    <citation type="submission" date="2015-11" db="EMBL/GenBank/DDBJ databases">
        <title>Description and complete genome sequence of a novel strain predominating in hypersaline microbial mats and representing a new family of the Bacteriodetes phylum.</title>
        <authorList>
            <person name="Spring S."/>
            <person name="Bunk B."/>
            <person name="Sproer C."/>
            <person name="Klenk H.-P."/>
        </authorList>
    </citation>
    <scope>NUCLEOTIDE SEQUENCE [LARGE SCALE GENOMIC DNA]</scope>
    <source>
        <strain evidence="2 3">L21-Spi-D4</strain>
    </source>
</reference>
<evidence type="ECO:0000313" key="2">
    <source>
        <dbReference type="EMBL" id="ALO16926.1"/>
    </source>
</evidence>
<keyword evidence="1" id="KW-0732">Signal</keyword>
<feature type="chain" id="PRO_5006599594" description="TonB C-terminal domain-containing protein" evidence="1">
    <location>
        <begin position="24"/>
        <end position="117"/>
    </location>
</feature>
<feature type="signal peptide" evidence="1">
    <location>
        <begin position="1"/>
        <end position="23"/>
    </location>
</feature>
<dbReference type="OrthoDB" id="823632at2"/>
<evidence type="ECO:0008006" key="4">
    <source>
        <dbReference type="Google" id="ProtNLM"/>
    </source>
</evidence>
<dbReference type="RefSeq" id="WP_057954269.1">
    <property type="nucleotide sequence ID" value="NZ_CP013118.1"/>
</dbReference>
<dbReference type="KEGG" id="blq:L21SP5_03313"/>
<sequence precursor="true">MKKLKVIAIAFVSVIFLNAAALASNPPVPAAELNATLYNALEDVMDYPSNIEEDISSTNVWVTFKVEEDGTINAKNVQGEQAFVDHVKKELKTVQVTNPYLHGKTYMIKIVFNKEKR</sequence>
<dbReference type="Proteomes" id="UP000064893">
    <property type="component" value="Chromosome"/>
</dbReference>
<name>A0A0S2I3J5_9BACT</name>
<accession>A0A0S2I3J5</accession>
<organism evidence="2 3">
    <name type="scientific">Salinivirga cyanobacteriivorans</name>
    <dbReference type="NCBI Taxonomy" id="1307839"/>
    <lineage>
        <taxon>Bacteria</taxon>
        <taxon>Pseudomonadati</taxon>
        <taxon>Bacteroidota</taxon>
        <taxon>Bacteroidia</taxon>
        <taxon>Bacteroidales</taxon>
        <taxon>Salinivirgaceae</taxon>
        <taxon>Salinivirga</taxon>
    </lineage>
</organism>
<dbReference type="AlphaFoldDB" id="A0A0S2I3J5"/>
<evidence type="ECO:0000256" key="1">
    <source>
        <dbReference type="SAM" id="SignalP"/>
    </source>
</evidence>